<dbReference type="InterPro" id="IPR016090">
    <property type="entry name" value="PLA2-like_dom"/>
</dbReference>
<evidence type="ECO:0000256" key="4">
    <source>
        <dbReference type="ARBA" id="ARBA00022442"/>
    </source>
</evidence>
<keyword evidence="5 26" id="KW-0964">Secreted</keyword>
<feature type="binding site" evidence="24">
    <location>
        <position position="63"/>
    </location>
    <ligand>
        <name>Ca(2+)</name>
        <dbReference type="ChEBI" id="CHEBI:29108"/>
    </ligand>
</feature>
<dbReference type="PANTHER" id="PTHR11716">
    <property type="entry name" value="PHOSPHOLIPASE A2 FAMILY MEMBER"/>
    <property type="match status" value="1"/>
</dbReference>
<keyword evidence="12 25" id="KW-1015">Disulfide bond</keyword>
<evidence type="ECO:0000256" key="14">
    <source>
        <dbReference type="ARBA" id="ARBA00024894"/>
    </source>
</evidence>
<feature type="disulfide bond" evidence="25">
    <location>
        <begin position="86"/>
        <end position="133"/>
    </location>
</feature>
<evidence type="ECO:0000256" key="9">
    <source>
        <dbReference type="ARBA" id="ARBA00022837"/>
    </source>
</evidence>
<keyword evidence="13" id="KW-1199">Hemostasis impairing toxin</keyword>
<evidence type="ECO:0000256" key="20">
    <source>
        <dbReference type="ARBA" id="ARBA00048373"/>
    </source>
</evidence>
<comment type="cofactor">
    <cofactor evidence="24">
        <name>Ca(2+)</name>
        <dbReference type="ChEBI" id="CHEBI:29108"/>
    </cofactor>
    <text evidence="24">Binds 1 Ca(2+) ion per subunit.</text>
</comment>
<feature type="binding site" evidence="24">
    <location>
        <position position="84"/>
    </location>
    <ligand>
        <name>Ca(2+)</name>
        <dbReference type="ChEBI" id="CHEBI:29108"/>
    </ligand>
</feature>
<keyword evidence="11" id="KW-0443">Lipid metabolism</keyword>
<dbReference type="GO" id="GO:0050482">
    <property type="term" value="P:arachidonate secretion"/>
    <property type="evidence" value="ECO:0007669"/>
    <property type="project" value="InterPro"/>
</dbReference>
<feature type="binding site" evidence="24">
    <location>
        <position position="67"/>
    </location>
    <ligand>
        <name>Ca(2+)</name>
        <dbReference type="ChEBI" id="CHEBI:29108"/>
    </ligand>
</feature>
<dbReference type="GO" id="GO:0005576">
    <property type="term" value="C:extracellular region"/>
    <property type="evidence" value="ECO:0007669"/>
    <property type="project" value="UniProtKB-SubCell"/>
</dbReference>
<dbReference type="AlphaFoldDB" id="R4G2D4"/>
<dbReference type="InterPro" id="IPR001211">
    <property type="entry name" value="PLA2"/>
</dbReference>
<feature type="active site" evidence="23">
    <location>
        <position position="134"/>
    </location>
</feature>
<keyword evidence="9 24" id="KW-0106">Calcium</keyword>
<dbReference type="PANTHER" id="PTHR11716:SF94">
    <property type="entry name" value="PHOSPHOLIPASE A2"/>
    <property type="match status" value="1"/>
</dbReference>
<dbReference type="CDD" id="cd00125">
    <property type="entry name" value="PLA2c"/>
    <property type="match status" value="1"/>
</dbReference>
<evidence type="ECO:0000256" key="25">
    <source>
        <dbReference type="PIRSR" id="PIRSR601211-3"/>
    </source>
</evidence>
<feature type="active site" evidence="23">
    <location>
        <position position="83"/>
    </location>
</feature>
<dbReference type="SUPFAM" id="SSF48619">
    <property type="entry name" value="Phospholipase A2, PLA2"/>
    <property type="match status" value="1"/>
</dbReference>
<evidence type="ECO:0000256" key="19">
    <source>
        <dbReference type="ARBA" id="ARBA00048227"/>
    </source>
</evidence>
<evidence type="ECO:0000256" key="18">
    <source>
        <dbReference type="ARBA" id="ARBA00048221"/>
    </source>
</evidence>
<dbReference type="InterPro" id="IPR036444">
    <property type="entry name" value="PLipase_A2_dom_sf"/>
</dbReference>
<evidence type="ECO:0000256" key="1">
    <source>
        <dbReference type="ARBA" id="ARBA00004613"/>
    </source>
</evidence>
<evidence type="ECO:0000256" key="11">
    <source>
        <dbReference type="ARBA" id="ARBA00023098"/>
    </source>
</evidence>
<dbReference type="GO" id="GO:0048146">
    <property type="term" value="P:positive regulation of fibroblast proliferation"/>
    <property type="evidence" value="ECO:0007669"/>
    <property type="project" value="TreeGrafter"/>
</dbReference>
<evidence type="ECO:0000256" key="21">
    <source>
        <dbReference type="ARBA" id="ARBA00048699"/>
    </source>
</evidence>
<comment type="catalytic activity">
    <reaction evidence="19">
        <text>1,2-dihexadecanoyl-sn-glycero-3-phosphocholine + H2O = 1-hexadecanoyl-sn-glycero-3-phosphocholine + hexadecanoate + H(+)</text>
        <dbReference type="Rhea" id="RHEA:41223"/>
        <dbReference type="ChEBI" id="CHEBI:7896"/>
        <dbReference type="ChEBI" id="CHEBI:15377"/>
        <dbReference type="ChEBI" id="CHEBI:15378"/>
        <dbReference type="ChEBI" id="CHEBI:72998"/>
        <dbReference type="ChEBI" id="CHEBI:72999"/>
    </reaction>
    <physiologicalReaction direction="left-to-right" evidence="19">
        <dbReference type="Rhea" id="RHEA:41224"/>
    </physiologicalReaction>
</comment>
<accession>R4G2D4</accession>
<feature type="disulfide bond" evidence="25">
    <location>
        <begin position="79"/>
        <end position="140"/>
    </location>
</feature>
<evidence type="ECO:0000256" key="17">
    <source>
        <dbReference type="ARBA" id="ARBA00048015"/>
    </source>
</evidence>
<feature type="binding site" evidence="24">
    <location>
        <position position="65"/>
    </location>
    <ligand>
        <name>Ca(2+)</name>
        <dbReference type="ChEBI" id="CHEBI:29108"/>
    </ligand>
</feature>
<keyword evidence="7 26" id="KW-0732">Signal</keyword>
<evidence type="ECO:0000256" key="6">
    <source>
        <dbReference type="ARBA" id="ARBA00022723"/>
    </source>
</evidence>
<dbReference type="EC" id="3.1.1.4" evidence="3"/>
<keyword evidence="6 24" id="KW-0479">Metal-binding</keyword>
<dbReference type="EMBL" id="GAGZ01000027">
    <property type="protein sequence ID" value="JAA74629.1"/>
    <property type="molecule type" value="mRNA"/>
</dbReference>
<dbReference type="SMART" id="SM00085">
    <property type="entry name" value="PA2c"/>
    <property type="match status" value="1"/>
</dbReference>
<dbReference type="GO" id="GO:0006633">
    <property type="term" value="P:fatty acid biosynthetic process"/>
    <property type="evidence" value="ECO:0007669"/>
    <property type="project" value="TreeGrafter"/>
</dbReference>
<dbReference type="Gene3D" id="1.20.90.10">
    <property type="entry name" value="Phospholipase A2 domain"/>
    <property type="match status" value="1"/>
</dbReference>
<dbReference type="GO" id="GO:0047498">
    <property type="term" value="F:calcium-dependent phospholipase A2 activity"/>
    <property type="evidence" value="ECO:0007669"/>
    <property type="project" value="TreeGrafter"/>
</dbReference>
<evidence type="ECO:0000256" key="22">
    <source>
        <dbReference type="ARBA" id="ARBA00049039"/>
    </source>
</evidence>
<evidence type="ECO:0000256" key="7">
    <source>
        <dbReference type="ARBA" id="ARBA00022729"/>
    </source>
</evidence>
<evidence type="ECO:0000256" key="13">
    <source>
        <dbReference type="ARBA" id="ARBA00023240"/>
    </source>
</evidence>
<evidence type="ECO:0000256" key="5">
    <source>
        <dbReference type="ARBA" id="ARBA00022525"/>
    </source>
</evidence>
<feature type="domain" description="Phospholipase A2-like central" evidence="27">
    <location>
        <begin position="36"/>
        <end position="160"/>
    </location>
</feature>
<keyword evidence="13" id="KW-0800">Toxin</keyword>
<reference evidence="28" key="1">
    <citation type="journal article" date="2013" name="Toxins">
        <title>Venom down under: dynamic evolution of Australian elapid snake toxins.</title>
        <authorList>
            <person name="Jackson T.N."/>
            <person name="Sunagar K."/>
            <person name="Undheim E.A."/>
            <person name="Koludarov I."/>
            <person name="Chan A.H."/>
            <person name="Sanders K."/>
            <person name="Ali S.A."/>
            <person name="Hendrikx I."/>
            <person name="Dunstan N."/>
            <person name="Fry B.G."/>
        </authorList>
    </citation>
    <scope>NUCLEOTIDE SEQUENCE</scope>
    <source>
        <tissue evidence="28">Maxillary venom gland</tissue>
    </source>
</reference>
<evidence type="ECO:0000256" key="24">
    <source>
        <dbReference type="PIRSR" id="PIRSR601211-2"/>
    </source>
</evidence>
<keyword evidence="4" id="KW-1201">Platelet aggregation inhibiting toxin</keyword>
<dbReference type="GO" id="GO:0005102">
    <property type="term" value="F:signaling receptor binding"/>
    <property type="evidence" value="ECO:0007669"/>
    <property type="project" value="UniProtKB-ARBA"/>
</dbReference>
<evidence type="ECO:0000256" key="2">
    <source>
        <dbReference type="ARBA" id="ARBA00007892"/>
    </source>
</evidence>
<dbReference type="GO" id="GO:0016042">
    <property type="term" value="P:lipid catabolic process"/>
    <property type="evidence" value="ECO:0007669"/>
    <property type="project" value="UniProtKB-KW"/>
</dbReference>
<dbReference type="Pfam" id="PF00068">
    <property type="entry name" value="Phospholip_A2_1"/>
    <property type="match status" value="1"/>
</dbReference>
<feature type="chain" id="PRO_5009032011" description="phospholipase A2" evidence="26">
    <location>
        <begin position="28"/>
        <end position="160"/>
    </location>
</feature>
<comment type="catalytic activity">
    <reaction evidence="16">
        <text>N,1-dihexadecanoyl-2-(9Z,12Z-octadecadienoyl)-sn-glycero-3-phosphoethanolamine + H2O = N,1-dihexadecanoyl-sn-glycero-3-phosphoethanolamine + (9Z,12Z)-octadecadienoate + H(+)</text>
        <dbReference type="Rhea" id="RHEA:56424"/>
        <dbReference type="ChEBI" id="CHEBI:15377"/>
        <dbReference type="ChEBI" id="CHEBI:15378"/>
        <dbReference type="ChEBI" id="CHEBI:30245"/>
        <dbReference type="ChEBI" id="CHEBI:85334"/>
        <dbReference type="ChEBI" id="CHEBI:85335"/>
    </reaction>
    <physiologicalReaction direction="left-to-right" evidence="16">
        <dbReference type="Rhea" id="RHEA:56425"/>
    </physiologicalReaction>
</comment>
<sequence length="160" mass="17638">MRLPSRENLYPAHLLVLLAVCVSLLGAASIPVPSLNFEQFGNMIQCTIPCEESCLGYMDYGCYCGPGGSGTPMDELDRCCQTHDNCYAEAGKLPACKAMLSELYNDTYSYSCIERQLTCNDNNDECKAFICNCDRTAANCFAGAPYNDLNYNIDTTEHCQ</sequence>
<comment type="similarity">
    <text evidence="2">Belongs to the phospholipase A2 family. Group I subfamily. D49 sub-subfamily.</text>
</comment>
<evidence type="ECO:0000256" key="16">
    <source>
        <dbReference type="ARBA" id="ARBA00047535"/>
    </source>
</evidence>
<evidence type="ECO:0000256" key="23">
    <source>
        <dbReference type="PIRSR" id="PIRSR601211-1"/>
    </source>
</evidence>
<organism evidence="28">
    <name type="scientific">Acanthophis wellsi</name>
    <dbReference type="NCBI Taxonomy" id="239747"/>
    <lineage>
        <taxon>Eukaryota</taxon>
        <taxon>Metazoa</taxon>
        <taxon>Chordata</taxon>
        <taxon>Craniata</taxon>
        <taxon>Vertebrata</taxon>
        <taxon>Euteleostomi</taxon>
        <taxon>Lepidosauria</taxon>
        <taxon>Squamata</taxon>
        <taxon>Bifurcata</taxon>
        <taxon>Unidentata</taxon>
        <taxon>Episquamata</taxon>
        <taxon>Toxicofera</taxon>
        <taxon>Serpentes</taxon>
        <taxon>Colubroidea</taxon>
        <taxon>Elapidae</taxon>
        <taxon>Hydrophiinae</taxon>
        <taxon>Acanthophis</taxon>
    </lineage>
</organism>
<comment type="catalytic activity">
    <reaction evidence="18">
        <text>N-hexadecanoyl-1,2-di-(9Z-octadecenoyl)-sn-glycero-3-phosphoethanolamine + H2O = N-hexadecanoyl-1-(9Z-octadecenoyl)-sn-glycero-3-phosphoethanolamine + (9Z)-octadecenoate + H(+)</text>
        <dbReference type="Rhea" id="RHEA:45424"/>
        <dbReference type="ChEBI" id="CHEBI:15377"/>
        <dbReference type="ChEBI" id="CHEBI:15378"/>
        <dbReference type="ChEBI" id="CHEBI:30823"/>
        <dbReference type="ChEBI" id="CHEBI:78097"/>
        <dbReference type="ChEBI" id="CHEBI:85217"/>
    </reaction>
    <physiologicalReaction direction="left-to-right" evidence="18">
        <dbReference type="Rhea" id="RHEA:45425"/>
    </physiologicalReaction>
</comment>
<feature type="disulfide bond" evidence="25">
    <location>
        <begin position="64"/>
        <end position="80"/>
    </location>
</feature>
<comment type="catalytic activity">
    <reaction evidence="21">
        <text>1-hexadecanoyl-2-(9Z-octadecenoyl)-sn-glycero-3-phosphocholine + H2O = 1-hexadecanoyl-sn-glycero-3-phosphocholine + (9Z)-octadecenoate + H(+)</text>
        <dbReference type="Rhea" id="RHEA:38779"/>
        <dbReference type="ChEBI" id="CHEBI:15377"/>
        <dbReference type="ChEBI" id="CHEBI:15378"/>
        <dbReference type="ChEBI" id="CHEBI:30823"/>
        <dbReference type="ChEBI" id="CHEBI:72998"/>
        <dbReference type="ChEBI" id="CHEBI:73001"/>
    </reaction>
    <physiologicalReaction direction="left-to-right" evidence="21">
        <dbReference type="Rhea" id="RHEA:38780"/>
    </physiologicalReaction>
</comment>
<evidence type="ECO:0000256" key="10">
    <source>
        <dbReference type="ARBA" id="ARBA00022963"/>
    </source>
</evidence>
<evidence type="ECO:0000256" key="3">
    <source>
        <dbReference type="ARBA" id="ARBA00013278"/>
    </source>
</evidence>
<feature type="disulfide bond" evidence="25">
    <location>
        <begin position="119"/>
        <end position="131"/>
    </location>
</feature>
<keyword evidence="10" id="KW-0442">Lipid degradation</keyword>
<comment type="catalytic activity">
    <reaction evidence="17">
        <text>1-hexadecanoyl-2-(9Z-octadecenoyl)-sn-glycero-3-phospho-(1'-sn-glycerol) + H2O = 1-hexadecanoyl-sn-glycero-3-phospho-(1'-sn-glycerol) + (9Z)-octadecenoate + H(+)</text>
        <dbReference type="Rhea" id="RHEA:40919"/>
        <dbReference type="ChEBI" id="CHEBI:15377"/>
        <dbReference type="ChEBI" id="CHEBI:15378"/>
        <dbReference type="ChEBI" id="CHEBI:30823"/>
        <dbReference type="ChEBI" id="CHEBI:72841"/>
        <dbReference type="ChEBI" id="CHEBI:75158"/>
    </reaction>
    <physiologicalReaction direction="left-to-right" evidence="17">
        <dbReference type="Rhea" id="RHEA:40920"/>
    </physiologicalReaction>
</comment>
<comment type="catalytic activity">
    <reaction evidence="22">
        <text>1-hexadecanoyl-2-(9Z,12Z-octadecadienoyl)-sn-glycero-3-phosphoethanolamine + H2O = 1-hexadecanoyl-sn-glycero-3-phosphoethanolamine + (9Z,12Z)-octadecadienoate + H(+)</text>
        <dbReference type="Rhea" id="RHEA:40815"/>
        <dbReference type="ChEBI" id="CHEBI:15377"/>
        <dbReference type="ChEBI" id="CHEBI:15378"/>
        <dbReference type="ChEBI" id="CHEBI:30245"/>
        <dbReference type="ChEBI" id="CHEBI:73004"/>
        <dbReference type="ChEBI" id="CHEBI:73008"/>
    </reaction>
    <physiologicalReaction direction="left-to-right" evidence="22">
        <dbReference type="Rhea" id="RHEA:40816"/>
    </physiologicalReaction>
</comment>
<dbReference type="GO" id="GO:0005543">
    <property type="term" value="F:phospholipid binding"/>
    <property type="evidence" value="ECO:0007669"/>
    <property type="project" value="TreeGrafter"/>
</dbReference>
<evidence type="ECO:0000256" key="26">
    <source>
        <dbReference type="RuleBase" id="RU361236"/>
    </source>
</evidence>
<comment type="subcellular location">
    <subcellularLocation>
        <location evidence="1 26">Secreted</location>
    </subcellularLocation>
</comment>
<name>R4G2D4_9SAUR</name>
<proteinExistence type="evidence at transcript level"/>
<dbReference type="GO" id="GO:0005509">
    <property type="term" value="F:calcium ion binding"/>
    <property type="evidence" value="ECO:0007669"/>
    <property type="project" value="InterPro"/>
</dbReference>
<dbReference type="PROSITE" id="PS00119">
    <property type="entry name" value="PA2_ASP"/>
    <property type="match status" value="1"/>
</dbReference>
<feature type="disulfide bond" evidence="25">
    <location>
        <begin position="96"/>
        <end position="126"/>
    </location>
</feature>
<comment type="catalytic activity">
    <reaction evidence="20">
        <text>1-hexadecanoyl-2-(5Z,8Z,11Z,14Z-eicosatetraenoyl)-sn-glycero-3-phosphocholine + H2O = 1-hexadecanoyl-sn-glycero-3-phosphocholine + (5Z,8Z,11Z,14Z)-eicosatetraenoate + H(+)</text>
        <dbReference type="Rhea" id="RHEA:40427"/>
        <dbReference type="ChEBI" id="CHEBI:15377"/>
        <dbReference type="ChEBI" id="CHEBI:15378"/>
        <dbReference type="ChEBI" id="CHEBI:32395"/>
        <dbReference type="ChEBI" id="CHEBI:72998"/>
        <dbReference type="ChEBI" id="CHEBI:73003"/>
    </reaction>
    <physiologicalReaction direction="left-to-right" evidence="20">
        <dbReference type="Rhea" id="RHEA:40428"/>
    </physiologicalReaction>
</comment>
<dbReference type="PRINTS" id="PR00389">
    <property type="entry name" value="PHPHLIPASEA2"/>
</dbReference>
<dbReference type="PROSITE" id="PS00118">
    <property type="entry name" value="PA2_HIS"/>
    <property type="match status" value="1"/>
</dbReference>
<keyword evidence="8" id="KW-0378">Hydrolase</keyword>
<evidence type="ECO:0000259" key="27">
    <source>
        <dbReference type="SMART" id="SM00085"/>
    </source>
</evidence>
<evidence type="ECO:0000256" key="15">
    <source>
        <dbReference type="ARBA" id="ARBA00029903"/>
    </source>
</evidence>
<evidence type="ECO:0000313" key="28">
    <source>
        <dbReference type="EMBL" id="JAA74629.1"/>
    </source>
</evidence>
<evidence type="ECO:0000256" key="12">
    <source>
        <dbReference type="ARBA" id="ARBA00023157"/>
    </source>
</evidence>
<evidence type="ECO:0000256" key="8">
    <source>
        <dbReference type="ARBA" id="ARBA00022801"/>
    </source>
</evidence>
<dbReference type="GO" id="GO:0006644">
    <property type="term" value="P:phospholipid metabolic process"/>
    <property type="evidence" value="ECO:0007669"/>
    <property type="project" value="InterPro"/>
</dbReference>
<comment type="function">
    <text evidence="14">Snake venom phospholipase A2 (PLA2) that inhibits collagen-induced platelet aggregation. PLA2 catalyzes the calcium-dependent hydrolysis of the 2-acyl groups in 3-sn-phosphoglycerides.</text>
</comment>
<dbReference type="FunFam" id="1.20.90.10:FF:000011">
    <property type="entry name" value="Phospholipase A(2)"/>
    <property type="match status" value="1"/>
</dbReference>
<feature type="signal peptide" evidence="26">
    <location>
        <begin position="1"/>
        <end position="27"/>
    </location>
</feature>
<dbReference type="InterPro" id="IPR033113">
    <property type="entry name" value="PLA2_histidine"/>
</dbReference>
<protein>
    <recommendedName>
        <fullName evidence="3">phospholipase A2</fullName>
        <ecNumber evidence="3">3.1.1.4</ecNumber>
    </recommendedName>
    <alternativeName>
        <fullName evidence="15">Phosphatidylcholine 2-acylhydrolase</fullName>
    </alternativeName>
</protein>
<dbReference type="InterPro" id="IPR033112">
    <property type="entry name" value="PLA2_Asp_AS"/>
</dbReference>